<evidence type="ECO:0000313" key="6">
    <source>
        <dbReference type="Proteomes" id="UP001595839"/>
    </source>
</evidence>
<dbReference type="Gene3D" id="3.30.360.10">
    <property type="entry name" value="Dihydrodipicolinate Reductase, domain 2"/>
    <property type="match status" value="1"/>
</dbReference>
<dbReference type="EMBL" id="JBHSFK010000040">
    <property type="protein sequence ID" value="MFC4506174.1"/>
    <property type="molecule type" value="Genomic_DNA"/>
</dbReference>
<dbReference type="InterPro" id="IPR036291">
    <property type="entry name" value="NAD(P)-bd_dom_sf"/>
</dbReference>
<dbReference type="PANTHER" id="PTHR43377">
    <property type="entry name" value="BILIVERDIN REDUCTASE A"/>
    <property type="match status" value="1"/>
</dbReference>
<evidence type="ECO:0000259" key="4">
    <source>
        <dbReference type="Pfam" id="PF02894"/>
    </source>
</evidence>
<comment type="caution">
    <text evidence="5">The sequence shown here is derived from an EMBL/GenBank/DDBJ whole genome shotgun (WGS) entry which is preliminary data.</text>
</comment>
<gene>
    <name evidence="5" type="ORF">ACFPIH_43175</name>
</gene>
<reference evidence="6" key="1">
    <citation type="journal article" date="2019" name="Int. J. Syst. Evol. Microbiol.">
        <title>The Global Catalogue of Microorganisms (GCM) 10K type strain sequencing project: providing services to taxonomists for standard genome sequencing and annotation.</title>
        <authorList>
            <consortium name="The Broad Institute Genomics Platform"/>
            <consortium name="The Broad Institute Genome Sequencing Center for Infectious Disease"/>
            <person name="Wu L."/>
            <person name="Ma J."/>
        </authorList>
    </citation>
    <scope>NUCLEOTIDE SEQUENCE [LARGE SCALE GENOMIC DNA]</scope>
    <source>
        <strain evidence="6">CGMCC 4.7177</strain>
    </source>
</reference>
<accession>A0ABV9B2B3</accession>
<dbReference type="RefSeq" id="WP_381183551.1">
    <property type="nucleotide sequence ID" value="NZ_JBHSFK010000040.1"/>
</dbReference>
<protein>
    <submittedName>
        <fullName evidence="5">Gfo/Idh/MocA family protein</fullName>
    </submittedName>
</protein>
<dbReference type="SUPFAM" id="SSF51735">
    <property type="entry name" value="NAD(P)-binding Rossmann-fold domains"/>
    <property type="match status" value="1"/>
</dbReference>
<dbReference type="SUPFAM" id="SSF55347">
    <property type="entry name" value="Glyceraldehyde-3-phosphate dehydrogenase-like, C-terminal domain"/>
    <property type="match status" value="1"/>
</dbReference>
<evidence type="ECO:0000256" key="2">
    <source>
        <dbReference type="SAM" id="MobiDB-lite"/>
    </source>
</evidence>
<dbReference type="Gene3D" id="3.40.50.720">
    <property type="entry name" value="NAD(P)-binding Rossmann-like Domain"/>
    <property type="match status" value="1"/>
</dbReference>
<evidence type="ECO:0000313" key="5">
    <source>
        <dbReference type="EMBL" id="MFC4506174.1"/>
    </source>
</evidence>
<keyword evidence="6" id="KW-1185">Reference proteome</keyword>
<feature type="domain" description="Gfo/Idh/MocA-like oxidoreductase N-terminal" evidence="3">
    <location>
        <begin position="5"/>
        <end position="131"/>
    </location>
</feature>
<dbReference type="InterPro" id="IPR051450">
    <property type="entry name" value="Gfo/Idh/MocA_Oxidoreductases"/>
</dbReference>
<sequence length="374" mass="39774">MTGALRVVLIGAGRRTRKVYGPWLACLPPHQEQPVAALAVVDTDVRAAREVAAALPGAAAARPSDLDHILASERPDLVIVATPDAAHRDYAMQALTAGVATLVEKPLATTTEDAFALVHADTVSRGRLLVGHNLRFTNLHTHVRALLADGHIGTVTVADFHYTLNASHSRSYFTRWHRTRAASGGLEVTKASHHLDLLAWWLGSQPAAVTAELARRNYFPGADGIPADADIHDSLSALIEYTSGATARYTLTTDAPTEGYTCTLRGTAGVCTVRYDARSGPHTVQLRTASNGDAGGDGARRQIAREEGPHAGADRRMLTALPHALRQQPGAPTQFATAAEAALAVATGTAMYEASRQARRLPVPQPHHISGEPR</sequence>
<evidence type="ECO:0000256" key="1">
    <source>
        <dbReference type="ARBA" id="ARBA00010928"/>
    </source>
</evidence>
<dbReference type="Pfam" id="PF01408">
    <property type="entry name" value="GFO_IDH_MocA"/>
    <property type="match status" value="1"/>
</dbReference>
<dbReference type="PANTHER" id="PTHR43377:SF2">
    <property type="entry name" value="BINDING ROSSMANN FOLD OXIDOREDUCTASE, PUTATIVE (AFU_ORTHOLOGUE AFUA_4G00560)-RELATED"/>
    <property type="match status" value="1"/>
</dbReference>
<proteinExistence type="inferred from homology"/>
<organism evidence="5 6">
    <name type="scientific">Streptomyces vulcanius</name>
    <dbReference type="NCBI Taxonomy" id="1441876"/>
    <lineage>
        <taxon>Bacteria</taxon>
        <taxon>Bacillati</taxon>
        <taxon>Actinomycetota</taxon>
        <taxon>Actinomycetes</taxon>
        <taxon>Kitasatosporales</taxon>
        <taxon>Streptomycetaceae</taxon>
        <taxon>Streptomyces</taxon>
    </lineage>
</organism>
<feature type="domain" description="Gfo/Idh/MocA-like oxidoreductase C-terminal" evidence="4">
    <location>
        <begin position="145"/>
        <end position="361"/>
    </location>
</feature>
<dbReference type="InterPro" id="IPR004104">
    <property type="entry name" value="Gfo/Idh/MocA-like_OxRdtase_C"/>
</dbReference>
<dbReference type="Pfam" id="PF02894">
    <property type="entry name" value="GFO_IDH_MocA_C"/>
    <property type="match status" value="1"/>
</dbReference>
<name>A0ABV9B2B3_9ACTN</name>
<dbReference type="Proteomes" id="UP001595839">
    <property type="component" value="Unassembled WGS sequence"/>
</dbReference>
<evidence type="ECO:0000259" key="3">
    <source>
        <dbReference type="Pfam" id="PF01408"/>
    </source>
</evidence>
<feature type="region of interest" description="Disordered" evidence="2">
    <location>
        <begin position="353"/>
        <end position="374"/>
    </location>
</feature>
<comment type="similarity">
    <text evidence="1">Belongs to the Gfo/Idh/MocA family.</text>
</comment>
<dbReference type="InterPro" id="IPR000683">
    <property type="entry name" value="Gfo/Idh/MocA-like_OxRdtase_N"/>
</dbReference>